<dbReference type="OMA" id="FEIRMDS"/>
<name>E2C817_HARSA</name>
<dbReference type="AlphaFoldDB" id="E2C817"/>
<proteinExistence type="predicted"/>
<evidence type="ECO:0000313" key="2">
    <source>
        <dbReference type="Proteomes" id="UP000008237"/>
    </source>
</evidence>
<dbReference type="OrthoDB" id="443524at2759"/>
<dbReference type="STRING" id="610380.E2C817"/>
<sequence>MYNNLKKLQEPIKILELAATNYTNMSLHDALNTLTALFKVSKMKNDISSTNHLGFVRLCEILNRDIRRMKILDVIESLKILIYFQTQSNTLLIQSLLQMIRGNINEMSLNNIIFTTFLLNKLESTPLRDALLIALPMVFETQLPTKLDTDDLPLLLWSLRFIIEYNIQNSDVYDIIFKSLWKQENNLNISAAKSIFYSLCHISELSPIACELLSKVQNILISMAKELNIQEITMICTKLSVIVVSNRHGSIFYNEIFLDALVNSALSSNINFVKGIYILKILNDFNHVHIPFLEYLAARCFENQSLLKDMTFHKMSIFLEGLVNADYKPLFWDTIKDTIMENIKIDNGPYNRLFIRLALHLVALDCYSSNLLNYVFSIFIRNNEPLRDVYTREILLLYQSVKTLYPMYNGSWPQEHLLEYANTIKLIPPTYSLQPGLERALGGPQYVHNNLRTKLGHYIDHVVVMRKGGYPIAINIDSPNNNVIYIEDLQTPSESQMIFIFNLPDTAYAVNSQRLKSTWALKIKSIEALTKSNTIIINSSCWMKLPEHERIPYLMQAIRLKCDDFLVSTN</sequence>
<organism evidence="2">
    <name type="scientific">Harpegnathos saltator</name>
    <name type="common">Jerdon's jumping ant</name>
    <dbReference type="NCBI Taxonomy" id="610380"/>
    <lineage>
        <taxon>Eukaryota</taxon>
        <taxon>Metazoa</taxon>
        <taxon>Ecdysozoa</taxon>
        <taxon>Arthropoda</taxon>
        <taxon>Hexapoda</taxon>
        <taxon>Insecta</taxon>
        <taxon>Pterygota</taxon>
        <taxon>Neoptera</taxon>
        <taxon>Endopterygota</taxon>
        <taxon>Hymenoptera</taxon>
        <taxon>Apocrita</taxon>
        <taxon>Aculeata</taxon>
        <taxon>Formicoidea</taxon>
        <taxon>Formicidae</taxon>
        <taxon>Ponerinae</taxon>
        <taxon>Ponerini</taxon>
        <taxon>Harpegnathos</taxon>
    </lineage>
</organism>
<evidence type="ECO:0008006" key="3">
    <source>
        <dbReference type="Google" id="ProtNLM"/>
    </source>
</evidence>
<keyword evidence="2" id="KW-1185">Reference proteome</keyword>
<dbReference type="EMBL" id="GL453506">
    <property type="protein sequence ID" value="EFN75935.1"/>
    <property type="molecule type" value="Genomic_DNA"/>
</dbReference>
<reference evidence="1 2" key="1">
    <citation type="journal article" date="2010" name="Science">
        <title>Genomic comparison of the ants Camponotus floridanus and Harpegnathos saltator.</title>
        <authorList>
            <person name="Bonasio R."/>
            <person name="Zhang G."/>
            <person name="Ye C."/>
            <person name="Mutti N.S."/>
            <person name="Fang X."/>
            <person name="Qin N."/>
            <person name="Donahue G."/>
            <person name="Yang P."/>
            <person name="Li Q."/>
            <person name="Li C."/>
            <person name="Zhang P."/>
            <person name="Huang Z."/>
            <person name="Berger S.L."/>
            <person name="Reinberg D."/>
            <person name="Wang J."/>
            <person name="Liebig J."/>
        </authorList>
    </citation>
    <scope>NUCLEOTIDE SEQUENCE [LARGE SCALE GENOMIC DNA]</scope>
    <source>
        <strain evidence="1 2">R22 G/1</strain>
    </source>
</reference>
<dbReference type="Proteomes" id="UP000008237">
    <property type="component" value="Unassembled WGS sequence"/>
</dbReference>
<accession>E2C817</accession>
<protein>
    <recommendedName>
        <fullName evidence="3">RAP domain-containing protein</fullName>
    </recommendedName>
</protein>
<evidence type="ECO:0000313" key="1">
    <source>
        <dbReference type="EMBL" id="EFN75935.1"/>
    </source>
</evidence>
<gene>
    <name evidence="1" type="ORF">EAI_02601</name>
</gene>
<dbReference type="InParanoid" id="E2C817"/>